<sequence length="330" mass="35349">MKISRRQFAAAAGLSLLPLLGCARGVMGGAEDFPAQTIRWIVPFPAAGSIDGVARVVARKMGEILGQQIIIDNRAGAGGRVGAKLVADARPDGYTQLFTLNTTYTIDKALFKNLAYDPDRAFEPVSIIAETSEMLVVSPTLKVKDLRAFMALMKAHPREYNYASSGVGGSLHLAMLYFQSLTGLELVHVPYKGGPPAVTDLMTGRVAAMFLNTPAASPYIRNHQIQALGVSTKSRSPYMPDIPTIAEAGVPGFDISVWFGLSVPAGTPRSVIDKMHDAVVKALEDPGVRKELANIGADPVGDTPGEFAARKDAESAKWTKVFKENHITLE</sequence>
<dbReference type="Pfam" id="PF03401">
    <property type="entry name" value="TctC"/>
    <property type="match status" value="1"/>
</dbReference>
<dbReference type="AlphaFoldDB" id="A0A261UFW3"/>
<evidence type="ECO:0008006" key="5">
    <source>
        <dbReference type="Google" id="ProtNLM"/>
    </source>
</evidence>
<dbReference type="PIRSF" id="PIRSF017082">
    <property type="entry name" value="YflP"/>
    <property type="match status" value="1"/>
</dbReference>
<keyword evidence="4" id="KW-1185">Reference proteome</keyword>
<dbReference type="InterPro" id="IPR042100">
    <property type="entry name" value="Bug_dom1"/>
</dbReference>
<dbReference type="PANTHER" id="PTHR42928">
    <property type="entry name" value="TRICARBOXYLATE-BINDING PROTEIN"/>
    <property type="match status" value="1"/>
</dbReference>
<dbReference type="SUPFAM" id="SSF53850">
    <property type="entry name" value="Periplasmic binding protein-like II"/>
    <property type="match status" value="1"/>
</dbReference>
<proteinExistence type="inferred from homology"/>
<evidence type="ECO:0000256" key="2">
    <source>
        <dbReference type="SAM" id="SignalP"/>
    </source>
</evidence>
<feature type="chain" id="PRO_5012785822" description="ABC transporter substrate-binding protein" evidence="2">
    <location>
        <begin position="24"/>
        <end position="330"/>
    </location>
</feature>
<feature type="signal peptide" evidence="2">
    <location>
        <begin position="1"/>
        <end position="23"/>
    </location>
</feature>
<dbReference type="EMBL" id="NEVS01000004">
    <property type="protein sequence ID" value="OZI60794.1"/>
    <property type="molecule type" value="Genomic_DNA"/>
</dbReference>
<accession>A0A261UFW3</accession>
<comment type="similarity">
    <text evidence="1">Belongs to the UPF0065 (bug) family.</text>
</comment>
<dbReference type="Gene3D" id="3.40.190.150">
    <property type="entry name" value="Bordetella uptake gene, domain 1"/>
    <property type="match status" value="1"/>
</dbReference>
<dbReference type="Proteomes" id="UP000215767">
    <property type="component" value="Unassembled WGS sequence"/>
</dbReference>
<keyword evidence="2" id="KW-0732">Signal</keyword>
<gene>
    <name evidence="3" type="ORF">CAL28_15560</name>
</gene>
<dbReference type="RefSeq" id="WP_094842200.1">
    <property type="nucleotide sequence ID" value="NZ_NEVS01000004.1"/>
</dbReference>
<dbReference type="OrthoDB" id="8678477at2"/>
<organism evidence="3 4">
    <name type="scientific">Bordetella genomosp. 11</name>
    <dbReference type="NCBI Taxonomy" id="1416808"/>
    <lineage>
        <taxon>Bacteria</taxon>
        <taxon>Pseudomonadati</taxon>
        <taxon>Pseudomonadota</taxon>
        <taxon>Betaproteobacteria</taxon>
        <taxon>Burkholderiales</taxon>
        <taxon>Alcaligenaceae</taxon>
        <taxon>Bordetella</taxon>
    </lineage>
</organism>
<comment type="caution">
    <text evidence="3">The sequence shown here is derived from an EMBL/GenBank/DDBJ whole genome shotgun (WGS) entry which is preliminary data.</text>
</comment>
<evidence type="ECO:0000313" key="4">
    <source>
        <dbReference type="Proteomes" id="UP000215767"/>
    </source>
</evidence>
<reference evidence="4" key="1">
    <citation type="submission" date="2017-05" db="EMBL/GenBank/DDBJ databases">
        <title>Complete and WGS of Bordetella genogroups.</title>
        <authorList>
            <person name="Spilker T."/>
            <person name="Lipuma J."/>
        </authorList>
    </citation>
    <scope>NUCLEOTIDE SEQUENCE [LARGE SCALE GENOMIC DNA]</scope>
    <source>
        <strain evidence="4">AU8856</strain>
    </source>
</reference>
<protein>
    <recommendedName>
        <fullName evidence="5">ABC transporter substrate-binding protein</fullName>
    </recommendedName>
</protein>
<evidence type="ECO:0000313" key="3">
    <source>
        <dbReference type="EMBL" id="OZI60794.1"/>
    </source>
</evidence>
<evidence type="ECO:0000256" key="1">
    <source>
        <dbReference type="ARBA" id="ARBA00006987"/>
    </source>
</evidence>
<name>A0A261UFW3_9BORD</name>
<dbReference type="CDD" id="cd13578">
    <property type="entry name" value="PBP2_Bug27"/>
    <property type="match status" value="1"/>
</dbReference>
<dbReference type="InterPro" id="IPR005064">
    <property type="entry name" value="BUG"/>
</dbReference>
<dbReference type="Gene3D" id="3.40.190.10">
    <property type="entry name" value="Periplasmic binding protein-like II"/>
    <property type="match status" value="1"/>
</dbReference>
<dbReference type="PANTHER" id="PTHR42928:SF5">
    <property type="entry name" value="BLR1237 PROTEIN"/>
    <property type="match status" value="1"/>
</dbReference>